<protein>
    <submittedName>
        <fullName evidence="8">Putative ABC transport system permease protein</fullName>
    </submittedName>
</protein>
<dbReference type="PANTHER" id="PTHR30287:SF1">
    <property type="entry name" value="INNER MEMBRANE PROTEIN"/>
    <property type="match status" value="1"/>
</dbReference>
<dbReference type="GO" id="GO:0005886">
    <property type="term" value="C:plasma membrane"/>
    <property type="evidence" value="ECO:0007669"/>
    <property type="project" value="UniProtKB-SubCell"/>
</dbReference>
<evidence type="ECO:0000256" key="3">
    <source>
        <dbReference type="ARBA" id="ARBA00022692"/>
    </source>
</evidence>
<evidence type="ECO:0000313" key="9">
    <source>
        <dbReference type="Proteomes" id="UP000184612"/>
    </source>
</evidence>
<evidence type="ECO:0000259" key="7">
    <source>
        <dbReference type="Pfam" id="PF02687"/>
    </source>
</evidence>
<keyword evidence="2" id="KW-1003">Cell membrane</keyword>
<comment type="subcellular location">
    <subcellularLocation>
        <location evidence="1">Cell membrane</location>
        <topology evidence="1">Multi-pass membrane protein</topology>
    </subcellularLocation>
</comment>
<keyword evidence="5 6" id="KW-0472">Membrane</keyword>
<keyword evidence="4 6" id="KW-1133">Transmembrane helix</keyword>
<dbReference type="EMBL" id="FRFD01000011">
    <property type="protein sequence ID" value="SHO52358.1"/>
    <property type="molecule type" value="Genomic_DNA"/>
</dbReference>
<feature type="transmembrane region" description="Helical" evidence="6">
    <location>
        <begin position="254"/>
        <end position="278"/>
    </location>
</feature>
<organism evidence="8 9">
    <name type="scientific">Anaerocolumna xylanovorans DSM 12503</name>
    <dbReference type="NCBI Taxonomy" id="1121345"/>
    <lineage>
        <taxon>Bacteria</taxon>
        <taxon>Bacillati</taxon>
        <taxon>Bacillota</taxon>
        <taxon>Clostridia</taxon>
        <taxon>Lachnospirales</taxon>
        <taxon>Lachnospiraceae</taxon>
        <taxon>Anaerocolumna</taxon>
    </lineage>
</organism>
<proteinExistence type="predicted"/>
<evidence type="ECO:0000256" key="4">
    <source>
        <dbReference type="ARBA" id="ARBA00022989"/>
    </source>
</evidence>
<feature type="transmembrane region" description="Helical" evidence="6">
    <location>
        <begin position="346"/>
        <end position="370"/>
    </location>
</feature>
<feature type="domain" description="ABC3 transporter permease C-terminal" evidence="7">
    <location>
        <begin position="615"/>
        <end position="731"/>
    </location>
</feature>
<dbReference type="Proteomes" id="UP000184612">
    <property type="component" value="Unassembled WGS sequence"/>
</dbReference>
<feature type="transmembrane region" description="Helical" evidence="6">
    <location>
        <begin position="304"/>
        <end position="326"/>
    </location>
</feature>
<name>A0A1M7YIL6_9FIRM</name>
<dbReference type="OrthoDB" id="2934570at2"/>
<feature type="domain" description="ABC3 transporter permease C-terminal" evidence="7">
    <location>
        <begin position="260"/>
        <end position="364"/>
    </location>
</feature>
<reference evidence="8 9" key="1">
    <citation type="submission" date="2016-12" db="EMBL/GenBank/DDBJ databases">
        <authorList>
            <person name="Song W.-J."/>
            <person name="Kurnit D.M."/>
        </authorList>
    </citation>
    <scope>NUCLEOTIDE SEQUENCE [LARGE SCALE GENOMIC DNA]</scope>
    <source>
        <strain evidence="8 9">DSM 12503</strain>
    </source>
</reference>
<dbReference type="InterPro" id="IPR003838">
    <property type="entry name" value="ABC3_permease_C"/>
</dbReference>
<feature type="transmembrane region" description="Helical" evidence="6">
    <location>
        <begin position="659"/>
        <end position="678"/>
    </location>
</feature>
<gene>
    <name evidence="8" type="ORF">SAMN02745217_03610</name>
</gene>
<keyword evidence="3 6" id="KW-0812">Transmembrane</keyword>
<dbReference type="RefSeq" id="WP_073590263.1">
    <property type="nucleotide sequence ID" value="NZ_FRFD01000011.1"/>
</dbReference>
<feature type="transmembrane region" description="Helical" evidence="6">
    <location>
        <begin position="21"/>
        <end position="38"/>
    </location>
</feature>
<dbReference type="PANTHER" id="PTHR30287">
    <property type="entry name" value="MEMBRANE COMPONENT OF PREDICTED ABC SUPERFAMILY METABOLITE UPTAKE TRANSPORTER"/>
    <property type="match status" value="1"/>
</dbReference>
<evidence type="ECO:0000256" key="1">
    <source>
        <dbReference type="ARBA" id="ARBA00004651"/>
    </source>
</evidence>
<feature type="transmembrane region" description="Helical" evidence="6">
    <location>
        <begin position="612"/>
        <end position="632"/>
    </location>
</feature>
<evidence type="ECO:0000256" key="2">
    <source>
        <dbReference type="ARBA" id="ARBA00022475"/>
    </source>
</evidence>
<evidence type="ECO:0000256" key="6">
    <source>
        <dbReference type="SAM" id="Phobius"/>
    </source>
</evidence>
<feature type="transmembrane region" description="Helical" evidence="6">
    <location>
        <begin position="705"/>
        <end position="725"/>
    </location>
</feature>
<evidence type="ECO:0000313" key="8">
    <source>
        <dbReference type="EMBL" id="SHO52358.1"/>
    </source>
</evidence>
<feature type="transmembrane region" description="Helical" evidence="6">
    <location>
        <begin position="417"/>
        <end position="437"/>
    </location>
</feature>
<dbReference type="InterPro" id="IPR038766">
    <property type="entry name" value="Membrane_comp_ABC_pdt"/>
</dbReference>
<keyword evidence="9" id="KW-1185">Reference proteome</keyword>
<accession>A0A1M7YIL6</accession>
<dbReference type="AlphaFoldDB" id="A0A1M7YIL6"/>
<dbReference type="STRING" id="1121345.SAMN02745217_03610"/>
<evidence type="ECO:0000256" key="5">
    <source>
        <dbReference type="ARBA" id="ARBA00023136"/>
    </source>
</evidence>
<dbReference type="Pfam" id="PF02687">
    <property type="entry name" value="FtsX"/>
    <property type="match status" value="2"/>
</dbReference>
<sequence length="742" mass="84504">MKLNRRILREIRDNWTKYTGLMLLNIISVMVIVGYSSFAENAIGAVDSFQEKNNLEDGNMVVNKEMDEVLINNIKNLGFDIDATFYIDAKISEGKTLRIFQNREKMDLIEVVKGEGFHQDDDILIDENFAKSNAYEIGDTLVIDNRNMSIAGYGSSPDYIMIVKNITDIVPNHEAFGIAFVSEEGFSKFAPDRVVYSYAYNFRDNSLSEEQQKVLLDKMKELVSKDNYVVDSYKTENNPRINYCKEKLTMNNNIVFLLCSILIVILSYVIAISVISIINEDSANIGTLYAMGYLKKEIVRHYMYLPLVIMSVSSIIGCAIGMSFIRKIVSRTPMSFFNFPIVKSSISARLIVIGIALPVIIVVIVDEILLNKRLSSPVLRLLRKEEKMIGSNNIDLKHFKFMTKFKIRNVMSGMKNYITLFIAILFVVILLLFGLGIKYSLEKYPADVEKSIPYEYSYYLKAPYELKNNGVEKVVDVNCMYNDDYTITLRGIGNDNQFYPLETSDGNKDVYISSAVAEKFGLEEGTEIELKNKSNYDVYHLKIAGIYDYANGLYIFINDKALNGMLGNNPEFFNVLLSDKEVNIPNTYLYASVSKEDEVDASRTIVSMMKSMIVMLIGAAVIISIVTIYLLVKILVDKDKNYISLAKVFGYNNREIRKAYLNSSFLVVVLSVFISIPVSKLMMNVLWLRMTSSIQGYIGFFMKDISYLIIILIILATYLFSHALLNIHTNKIPMNEVLKQRD</sequence>